<feature type="signal peptide" evidence="2">
    <location>
        <begin position="1"/>
        <end position="16"/>
    </location>
</feature>
<dbReference type="EMBL" id="AGNL01041254">
    <property type="protein sequence ID" value="EJK51667.1"/>
    <property type="molecule type" value="Genomic_DNA"/>
</dbReference>
<gene>
    <name evidence="3" type="ORF">THAOC_29141</name>
</gene>
<dbReference type="Proteomes" id="UP000266841">
    <property type="component" value="Unassembled WGS sequence"/>
</dbReference>
<name>K0RYF6_THAOC</name>
<comment type="caution">
    <text evidence="3">The sequence shown here is derived from an EMBL/GenBank/DDBJ whole genome shotgun (WGS) entry which is preliminary data.</text>
</comment>
<proteinExistence type="predicted"/>
<accession>K0RYF6</accession>
<evidence type="ECO:0000313" key="4">
    <source>
        <dbReference type="Proteomes" id="UP000266841"/>
    </source>
</evidence>
<evidence type="ECO:0000313" key="3">
    <source>
        <dbReference type="EMBL" id="EJK51667.1"/>
    </source>
</evidence>
<evidence type="ECO:0008006" key="5">
    <source>
        <dbReference type="Google" id="ProtNLM"/>
    </source>
</evidence>
<reference evidence="3 4" key="1">
    <citation type="journal article" date="2012" name="Genome Biol.">
        <title>Genome and low-iron response of an oceanic diatom adapted to chronic iron limitation.</title>
        <authorList>
            <person name="Lommer M."/>
            <person name="Specht M."/>
            <person name="Roy A.S."/>
            <person name="Kraemer L."/>
            <person name="Andreson R."/>
            <person name="Gutowska M.A."/>
            <person name="Wolf J."/>
            <person name="Bergner S.V."/>
            <person name="Schilhabel M.B."/>
            <person name="Klostermeier U.C."/>
            <person name="Beiko R.G."/>
            <person name="Rosenstiel P."/>
            <person name="Hippler M."/>
            <person name="Laroche J."/>
        </authorList>
    </citation>
    <scope>NUCLEOTIDE SEQUENCE [LARGE SCALE GENOMIC DNA]</scope>
    <source>
        <strain evidence="3 4">CCMP1005</strain>
    </source>
</reference>
<keyword evidence="2" id="KW-0732">Signal</keyword>
<keyword evidence="4" id="KW-1185">Reference proteome</keyword>
<evidence type="ECO:0000256" key="1">
    <source>
        <dbReference type="SAM" id="MobiDB-lite"/>
    </source>
</evidence>
<sequence length="203" mass="21622">MLIFIMYLILFHGDDGRDAAQAVFPSGAFKGGQGLTMAILAVGAASNKSQQRSLVDRLHASEGRNCGAHLTQCSHLVVTNQSGSVSLGLGLVRVSRPVDLEHRGRKLGELGGGGGGGGGGGSLKNRKKVIRLIGQPSSNEVTVSHKLSQLPSLITFVGVVMHSWLKPAHKRSTTMNEGRTMALRETPNHRPSLQGSTREKQER</sequence>
<dbReference type="AlphaFoldDB" id="K0RYF6"/>
<feature type="chain" id="PRO_5003840670" description="BRCT domain-containing protein" evidence="2">
    <location>
        <begin position="17"/>
        <end position="203"/>
    </location>
</feature>
<feature type="region of interest" description="Disordered" evidence="1">
    <location>
        <begin position="169"/>
        <end position="203"/>
    </location>
</feature>
<organism evidence="3 4">
    <name type="scientific">Thalassiosira oceanica</name>
    <name type="common">Marine diatom</name>
    <dbReference type="NCBI Taxonomy" id="159749"/>
    <lineage>
        <taxon>Eukaryota</taxon>
        <taxon>Sar</taxon>
        <taxon>Stramenopiles</taxon>
        <taxon>Ochrophyta</taxon>
        <taxon>Bacillariophyta</taxon>
        <taxon>Coscinodiscophyceae</taxon>
        <taxon>Thalassiosirophycidae</taxon>
        <taxon>Thalassiosirales</taxon>
        <taxon>Thalassiosiraceae</taxon>
        <taxon>Thalassiosira</taxon>
    </lineage>
</organism>
<evidence type="ECO:0000256" key="2">
    <source>
        <dbReference type="SAM" id="SignalP"/>
    </source>
</evidence>
<protein>
    <recommendedName>
        <fullName evidence="5">BRCT domain-containing protein</fullName>
    </recommendedName>
</protein>